<name>A0A2P6MT52_9EUKA</name>
<accession>A0A2P6MT52</accession>
<dbReference type="EMBL" id="MDYQ01000437">
    <property type="protein sequence ID" value="PRP74874.1"/>
    <property type="molecule type" value="Genomic_DNA"/>
</dbReference>
<dbReference type="AlphaFoldDB" id="A0A2P6MT52"/>
<evidence type="ECO:0000313" key="2">
    <source>
        <dbReference type="Proteomes" id="UP000241769"/>
    </source>
</evidence>
<proteinExistence type="predicted"/>
<organism evidence="1 2">
    <name type="scientific">Planoprotostelium fungivorum</name>
    <dbReference type="NCBI Taxonomy" id="1890364"/>
    <lineage>
        <taxon>Eukaryota</taxon>
        <taxon>Amoebozoa</taxon>
        <taxon>Evosea</taxon>
        <taxon>Variosea</taxon>
        <taxon>Cavosteliida</taxon>
        <taxon>Cavosteliaceae</taxon>
        <taxon>Planoprotostelium</taxon>
    </lineage>
</organism>
<evidence type="ECO:0000313" key="1">
    <source>
        <dbReference type="EMBL" id="PRP74874.1"/>
    </source>
</evidence>
<keyword evidence="2" id="KW-1185">Reference proteome</keyword>
<dbReference type="InParanoid" id="A0A2P6MT52"/>
<protein>
    <submittedName>
        <fullName evidence="1">Uncharacterized protein</fullName>
    </submittedName>
</protein>
<dbReference type="Proteomes" id="UP000241769">
    <property type="component" value="Unassembled WGS sequence"/>
</dbReference>
<reference evidence="1 2" key="1">
    <citation type="journal article" date="2018" name="Genome Biol. Evol.">
        <title>Multiple Roots of Fruiting Body Formation in Amoebozoa.</title>
        <authorList>
            <person name="Hillmann F."/>
            <person name="Forbes G."/>
            <person name="Novohradska S."/>
            <person name="Ferling I."/>
            <person name="Riege K."/>
            <person name="Groth M."/>
            <person name="Westermann M."/>
            <person name="Marz M."/>
            <person name="Spaller T."/>
            <person name="Winckler T."/>
            <person name="Schaap P."/>
            <person name="Glockner G."/>
        </authorList>
    </citation>
    <scope>NUCLEOTIDE SEQUENCE [LARGE SCALE GENOMIC DNA]</scope>
    <source>
        <strain evidence="1 2">Jena</strain>
    </source>
</reference>
<sequence length="117" mass="13435">MRNDAKRLHLTDRTNHYTGLTSSTNCDSSYLRFFGSGVCKTCASRAKDKPQMHGHTNQKNKSTGRFYSSFTLTVFLRQLPSSDYTEYLRLCREVGRFWRETVIGVKLFVKTRGLAAL</sequence>
<comment type="caution">
    <text evidence="1">The sequence shown here is derived from an EMBL/GenBank/DDBJ whole genome shotgun (WGS) entry which is preliminary data.</text>
</comment>
<gene>
    <name evidence="1" type="ORF">PROFUN_16141</name>
</gene>